<dbReference type="AlphaFoldDB" id="A0AAU8T1F0"/>
<accession>A0AAU8T1F0</accession>
<gene>
    <name evidence="1" type="ORF">OI25_3396</name>
</gene>
<dbReference type="EMBL" id="CP010026">
    <property type="protein sequence ID" value="AJZ60228.1"/>
    <property type="molecule type" value="Genomic_DNA"/>
</dbReference>
<dbReference type="RefSeq" id="WP_046569117.1">
    <property type="nucleotide sequence ID" value="NZ_CP010026.1"/>
</dbReference>
<proteinExistence type="predicted"/>
<reference evidence="1 2" key="1">
    <citation type="journal article" date="2015" name="Genome Announc.">
        <title>Complete genome sequences for 59 burkholderia isolates, both pathogenic and near neighbor.</title>
        <authorList>
            <person name="Johnson S.L."/>
            <person name="Bishop-Lilly K.A."/>
            <person name="Ladner J.T."/>
            <person name="Daligault H.E."/>
            <person name="Davenport K.W."/>
            <person name="Jaissle J."/>
            <person name="Frey K.G."/>
            <person name="Koroleva G.I."/>
            <person name="Bruce D.C."/>
            <person name="Coyne S.R."/>
            <person name="Broomall S.M."/>
            <person name="Li P.E."/>
            <person name="Teshima H."/>
            <person name="Gibbons H.S."/>
            <person name="Palacios G.F."/>
            <person name="Rosenzweig C.N."/>
            <person name="Redden C.L."/>
            <person name="Xu Y."/>
            <person name="Minogue T.D."/>
            <person name="Chain P.S."/>
        </authorList>
    </citation>
    <scope>NUCLEOTIDE SEQUENCE [LARGE SCALE GENOMIC DNA]</scope>
    <source>
        <strain evidence="1 2">ATCC BAA-463</strain>
    </source>
</reference>
<evidence type="ECO:0000313" key="1">
    <source>
        <dbReference type="EMBL" id="AJZ60228.1"/>
    </source>
</evidence>
<evidence type="ECO:0008006" key="3">
    <source>
        <dbReference type="Google" id="ProtNLM"/>
    </source>
</evidence>
<dbReference type="GeneID" id="66517311"/>
<protein>
    <recommendedName>
        <fullName evidence="3">RiboL-PSP-HEPN domain-containing protein</fullName>
    </recommendedName>
</protein>
<dbReference type="KEGG" id="bfn:OI25_3396"/>
<sequence length="314" mass="36492">MEDGDLSNLPFEAWAERDPPMPFKPDDNWLQTAPRDQQAIAVREWFTHRFCDPADNTPYNEQEGCYQFIHGGPHSPDKELYARFSRIVPDDVINEVVKELESEHGAEWAPIHYEPDDDDELSWAPIVSDTETLLWNLHLNLEDGIAVLTLQGDARAQEIATQLVYAQAISALENFLWETARYWIERDDEFAKRCITFLSPDQKTMLGDVNQHLDDIKNKVHGYLNRLVWHRWDKVASFYEKGLGVKIPSTELLHDALKKRHDIVHRCGRDHDGYEVVVNHNDVRLLSDNIKAFCEAIADALPYESSEPWDEWLW</sequence>
<dbReference type="Proteomes" id="UP000032614">
    <property type="component" value="Chromosome 1"/>
</dbReference>
<evidence type="ECO:0000313" key="2">
    <source>
        <dbReference type="Proteomes" id="UP000032614"/>
    </source>
</evidence>
<organism evidence="1 2">
    <name type="scientific">Paraburkholderia fungorum</name>
    <dbReference type="NCBI Taxonomy" id="134537"/>
    <lineage>
        <taxon>Bacteria</taxon>
        <taxon>Pseudomonadati</taxon>
        <taxon>Pseudomonadota</taxon>
        <taxon>Betaproteobacteria</taxon>
        <taxon>Burkholderiales</taxon>
        <taxon>Burkholderiaceae</taxon>
        <taxon>Paraburkholderia</taxon>
    </lineage>
</organism>
<name>A0AAU8T1F0_9BURK</name>